<dbReference type="InterPro" id="IPR029000">
    <property type="entry name" value="Cyclophilin-like_dom_sf"/>
</dbReference>
<dbReference type="SUPFAM" id="SSF50891">
    <property type="entry name" value="Cyclophilin-like"/>
    <property type="match status" value="1"/>
</dbReference>
<dbReference type="EMBL" id="FWXF01000012">
    <property type="protein sequence ID" value="SMC25290.1"/>
    <property type="molecule type" value="Genomic_DNA"/>
</dbReference>
<dbReference type="SMART" id="SM00797">
    <property type="entry name" value="AHS2"/>
    <property type="match status" value="1"/>
</dbReference>
<dbReference type="AlphaFoldDB" id="A0A1W1XMT8"/>
<evidence type="ECO:0000313" key="6">
    <source>
        <dbReference type="Proteomes" id="UP000192783"/>
    </source>
</evidence>
<dbReference type="InterPro" id="IPR052708">
    <property type="entry name" value="PxpC"/>
</dbReference>
<dbReference type="InterPro" id="IPR003778">
    <property type="entry name" value="CT_A_B"/>
</dbReference>
<dbReference type="Proteomes" id="UP000192783">
    <property type="component" value="Unassembled WGS sequence"/>
</dbReference>
<feature type="domain" description="Carboxyltransferase" evidence="4">
    <location>
        <begin position="25"/>
        <end position="303"/>
    </location>
</feature>
<keyword evidence="2" id="KW-0378">Hydrolase</keyword>
<protein>
    <submittedName>
        <fullName evidence="5">Biotin-dependent carboxylase uncharacterized domain-containing protein</fullName>
    </submittedName>
</protein>
<evidence type="ECO:0000256" key="3">
    <source>
        <dbReference type="ARBA" id="ARBA00022840"/>
    </source>
</evidence>
<dbReference type="Pfam" id="PF02626">
    <property type="entry name" value="CT_A_B"/>
    <property type="match status" value="1"/>
</dbReference>
<evidence type="ECO:0000256" key="1">
    <source>
        <dbReference type="ARBA" id="ARBA00022741"/>
    </source>
</evidence>
<dbReference type="STRING" id="1121390.SAMN02746041_02293"/>
<evidence type="ECO:0000259" key="4">
    <source>
        <dbReference type="SMART" id="SM00797"/>
    </source>
</evidence>
<gene>
    <name evidence="5" type="ORF">SAMN02746041_02293</name>
</gene>
<name>A0A1W1XMT8_9BACT</name>
<keyword evidence="6" id="KW-1185">Reference proteome</keyword>
<dbReference type="Gene3D" id="2.40.100.10">
    <property type="entry name" value="Cyclophilin-like"/>
    <property type="match status" value="1"/>
</dbReference>
<dbReference type="GO" id="GO:0005524">
    <property type="term" value="F:ATP binding"/>
    <property type="evidence" value="ECO:0007669"/>
    <property type="project" value="UniProtKB-KW"/>
</dbReference>
<keyword evidence="3" id="KW-0067">ATP-binding</keyword>
<reference evidence="5 6" key="1">
    <citation type="submission" date="2017-04" db="EMBL/GenBank/DDBJ databases">
        <authorList>
            <person name="Afonso C.L."/>
            <person name="Miller P.J."/>
            <person name="Scott M.A."/>
            <person name="Spackman E."/>
            <person name="Goraichik I."/>
            <person name="Dimitrov K.M."/>
            <person name="Suarez D.L."/>
            <person name="Swayne D.E."/>
        </authorList>
    </citation>
    <scope>NUCLEOTIDE SEQUENCE [LARGE SCALE GENOMIC DNA]</scope>
    <source>
        <strain evidence="5 6">DSM 13146</strain>
    </source>
</reference>
<dbReference type="NCBIfam" id="TIGR00724">
    <property type="entry name" value="urea_amlyse_rel"/>
    <property type="match status" value="1"/>
</dbReference>
<dbReference type="PANTHER" id="PTHR43309">
    <property type="entry name" value="5-OXOPROLINASE SUBUNIT C"/>
    <property type="match status" value="1"/>
</dbReference>
<accession>A0A1W1XMT8</accession>
<organism evidence="5 6">
    <name type="scientific">Desulfacinum hydrothermale DSM 13146</name>
    <dbReference type="NCBI Taxonomy" id="1121390"/>
    <lineage>
        <taxon>Bacteria</taxon>
        <taxon>Pseudomonadati</taxon>
        <taxon>Thermodesulfobacteriota</taxon>
        <taxon>Syntrophobacteria</taxon>
        <taxon>Syntrophobacterales</taxon>
        <taxon>Syntrophobacteraceae</taxon>
        <taxon>Desulfacinum</taxon>
    </lineage>
</organism>
<keyword evidence="1" id="KW-0547">Nucleotide-binding</keyword>
<dbReference type="GO" id="GO:0016787">
    <property type="term" value="F:hydrolase activity"/>
    <property type="evidence" value="ECO:0007669"/>
    <property type="project" value="UniProtKB-KW"/>
</dbReference>
<dbReference type="PANTHER" id="PTHR43309:SF3">
    <property type="entry name" value="5-OXOPROLINASE SUBUNIT C"/>
    <property type="match status" value="1"/>
</dbReference>
<evidence type="ECO:0000256" key="2">
    <source>
        <dbReference type="ARBA" id="ARBA00022801"/>
    </source>
</evidence>
<proteinExistence type="predicted"/>
<sequence length="318" mass="33898">MNALRIDDPGPLTTVQDAGRFGYQDRGVPVCGAMDPAALILGNLLVGNKPGEAALEILFGGFRATFLNSTVFAVTGADPEVRHNGERVAPWVSLTAAPGDTVAVDAGDFGARHYLCVKGGVDVPLVLGSKSTYVRGGFGGHEGRAFRKGDMVATGVPVDTALDCIPRRLRPAYDPSPMVRVVLGPQAERITEQGLQYLLSSPYTVTQRADRMGIMLDGPKLTHTRGADILSDGIALGSIQVPGEGLPFILMADRATTGGYVKAATVVTRDIPLVAQLLPGAVLHFCAVTIEEAREAHLKWAFLVKRFVERQRAQKKTE</sequence>
<evidence type="ECO:0000313" key="5">
    <source>
        <dbReference type="EMBL" id="SMC25290.1"/>
    </source>
</evidence>